<dbReference type="PANTHER" id="PTHR21461:SF19">
    <property type="entry name" value="GLYCOSYLTRANSFERASE FAMILY 92 PROTEIN"/>
    <property type="match status" value="1"/>
</dbReference>
<evidence type="ECO:0000313" key="10">
    <source>
        <dbReference type="Proteomes" id="UP000494206"/>
    </source>
</evidence>
<accession>A0A8S1ED94</accession>
<dbReference type="GO" id="GO:0005737">
    <property type="term" value="C:cytoplasm"/>
    <property type="evidence" value="ECO:0007669"/>
    <property type="project" value="TreeGrafter"/>
</dbReference>
<evidence type="ECO:0000313" key="9">
    <source>
        <dbReference type="EMBL" id="CAB3399999.1"/>
    </source>
</evidence>
<dbReference type="GO" id="GO:0016757">
    <property type="term" value="F:glycosyltransferase activity"/>
    <property type="evidence" value="ECO:0007669"/>
    <property type="project" value="UniProtKB-KW"/>
</dbReference>
<sequence>MQVNSEDITVAWGKQPHPLDAQYGKWRLAVFQDVQEAVDASKLYFLYDPELDELSGTTGLRKGYPGLIIFDLNLRCFAGEISLHCPGKMKQLFSLKCPSPQGGSSFILITEEEIYGQIRLNVLRIDLAQDGLSVANVRPLVNTPLQIGGEYICTMRDDIPEIIVMGNPGLQVWRIDCMAESAQQPVANFTVPGADLTHFYDGFVNNGRIIFLSATPDNHFDNTRVHIINLNNPQTITSQNCSPDPNRGMPIPRKLCGLDSISNAILMAGGEIDRGNGVFERLTDYWVLDTRTFQWTQVPATMSCPLIEPRLTSAHSGNIYVWGDFDQPLPGMPPEGTHLRILRVTGLEKANNPPGYTPYATPAPPAYPSLDDKSTPYPPAPSQGGYPPAPSQGGSALPPYPAYNPNQGNYGNASYQGGPSGQYPQNSYATGEIQIPQQQGHDLHGSYATTPSGQTAFYPKKKKSCSIHATVYCRYFDRNKKEIDEPVQSLIYPLFTIYCPRKENIDGIAISETPNLELFGYDIEPVENKVFKGMQKYDHHLAHCVAPIFGSEPKWMYIVEMIEHYKLQGVTKFYVYYRELSKYDMKLLKSYEDTGEVEIINVPSYFLDNISQQLYGISDCLLRSKTVAKWSIFSDIDERMLMVNASETLGSFLSKLANESIGSVLFRQRWIMKRKKSPEAFTSKKQLFENLPTNIWHETSAPGMNCSKIPSCWGKHIVNNDKVLHMGVHDVEEFEGDFTTFDLDPEVGHIRHYRDVYMENWEVKNINTILKFGAFTNTSYPEHLSKQLQNNIIERLEKVYLK</sequence>
<evidence type="ECO:0008006" key="11">
    <source>
        <dbReference type="Google" id="ProtNLM"/>
    </source>
</evidence>
<evidence type="ECO:0000256" key="8">
    <source>
        <dbReference type="SAM" id="MobiDB-lite"/>
    </source>
</evidence>
<evidence type="ECO:0000256" key="2">
    <source>
        <dbReference type="ARBA" id="ARBA00007647"/>
    </source>
</evidence>
<keyword evidence="3" id="KW-0328">Glycosyltransferase</keyword>
<dbReference type="GO" id="GO:0016020">
    <property type="term" value="C:membrane"/>
    <property type="evidence" value="ECO:0007669"/>
    <property type="project" value="UniProtKB-SubCell"/>
</dbReference>
<dbReference type="PANTHER" id="PTHR21461">
    <property type="entry name" value="GLYCOSYLTRANSFERASE FAMILY 92 PROTEIN"/>
    <property type="match status" value="1"/>
</dbReference>
<dbReference type="SUPFAM" id="SSF50965">
    <property type="entry name" value="Galactose oxidase, central domain"/>
    <property type="match status" value="1"/>
</dbReference>
<keyword evidence="10" id="KW-1185">Reference proteome</keyword>
<keyword evidence="4" id="KW-0808">Transferase</keyword>
<proteinExistence type="inferred from homology"/>
<evidence type="ECO:0000256" key="3">
    <source>
        <dbReference type="ARBA" id="ARBA00022676"/>
    </source>
</evidence>
<dbReference type="OrthoDB" id="7676067at2759"/>
<dbReference type="Pfam" id="PF01697">
    <property type="entry name" value="Glyco_transf_92"/>
    <property type="match status" value="1"/>
</dbReference>
<protein>
    <recommendedName>
        <fullName evidence="11">Glycosyltransferase family 92 protein</fullName>
    </recommendedName>
</protein>
<dbReference type="AlphaFoldDB" id="A0A8S1ED94"/>
<organism evidence="9 10">
    <name type="scientific">Caenorhabditis bovis</name>
    <dbReference type="NCBI Taxonomy" id="2654633"/>
    <lineage>
        <taxon>Eukaryota</taxon>
        <taxon>Metazoa</taxon>
        <taxon>Ecdysozoa</taxon>
        <taxon>Nematoda</taxon>
        <taxon>Chromadorea</taxon>
        <taxon>Rhabditida</taxon>
        <taxon>Rhabditina</taxon>
        <taxon>Rhabditomorpha</taxon>
        <taxon>Rhabditoidea</taxon>
        <taxon>Rhabditidae</taxon>
        <taxon>Peloderinae</taxon>
        <taxon>Caenorhabditis</taxon>
    </lineage>
</organism>
<dbReference type="InterPro" id="IPR008166">
    <property type="entry name" value="Glyco_transf_92"/>
</dbReference>
<feature type="region of interest" description="Disordered" evidence="8">
    <location>
        <begin position="352"/>
        <end position="427"/>
    </location>
</feature>
<dbReference type="InterPro" id="IPR015915">
    <property type="entry name" value="Kelch-typ_b-propeller"/>
</dbReference>
<evidence type="ECO:0000256" key="4">
    <source>
        <dbReference type="ARBA" id="ARBA00022679"/>
    </source>
</evidence>
<evidence type="ECO:0000256" key="7">
    <source>
        <dbReference type="ARBA" id="ARBA00023136"/>
    </source>
</evidence>
<dbReference type="Proteomes" id="UP000494206">
    <property type="component" value="Unassembled WGS sequence"/>
</dbReference>
<evidence type="ECO:0000256" key="5">
    <source>
        <dbReference type="ARBA" id="ARBA00022692"/>
    </source>
</evidence>
<dbReference type="EMBL" id="CADEPM010000002">
    <property type="protein sequence ID" value="CAB3399999.1"/>
    <property type="molecule type" value="Genomic_DNA"/>
</dbReference>
<keyword evidence="5" id="KW-0812">Transmembrane</keyword>
<comment type="caution">
    <text evidence="9">The sequence shown here is derived from an EMBL/GenBank/DDBJ whole genome shotgun (WGS) entry which is preliminary data.</text>
</comment>
<comment type="subcellular location">
    <subcellularLocation>
        <location evidence="1">Membrane</location>
        <topology evidence="1">Single-pass membrane protein</topology>
    </subcellularLocation>
</comment>
<evidence type="ECO:0000256" key="6">
    <source>
        <dbReference type="ARBA" id="ARBA00022989"/>
    </source>
</evidence>
<keyword evidence="6" id="KW-1133">Transmembrane helix</keyword>
<feature type="compositionally biased region" description="Polar residues" evidence="8">
    <location>
        <begin position="404"/>
        <end position="427"/>
    </location>
</feature>
<keyword evidence="7" id="KW-0472">Membrane</keyword>
<gene>
    <name evidence="9" type="ORF">CBOVIS_LOCUS3026</name>
</gene>
<evidence type="ECO:0000256" key="1">
    <source>
        <dbReference type="ARBA" id="ARBA00004167"/>
    </source>
</evidence>
<comment type="similarity">
    <text evidence="2">Belongs to the glycosyltransferase 92 family.</text>
</comment>
<dbReference type="Gene3D" id="2.120.10.80">
    <property type="entry name" value="Kelch-type beta propeller"/>
    <property type="match status" value="1"/>
</dbReference>
<name>A0A8S1ED94_9PELO</name>
<dbReference type="InterPro" id="IPR011043">
    <property type="entry name" value="Gal_Oxase/kelch_b-propeller"/>
</dbReference>
<reference evidence="9 10" key="1">
    <citation type="submission" date="2020-04" db="EMBL/GenBank/DDBJ databases">
        <authorList>
            <person name="Laetsch R D."/>
            <person name="Stevens L."/>
            <person name="Kumar S."/>
            <person name="Blaxter L. M."/>
        </authorList>
    </citation>
    <scope>NUCLEOTIDE SEQUENCE [LARGE SCALE GENOMIC DNA]</scope>
</reference>